<dbReference type="PANTHER" id="PTHR24567">
    <property type="entry name" value="CRP FAMILY TRANSCRIPTIONAL REGULATORY PROTEIN"/>
    <property type="match status" value="1"/>
</dbReference>
<accession>A0A9W6SL48</accession>
<dbReference type="InterPro" id="IPR049817">
    <property type="entry name" value="Encap_f2b"/>
</dbReference>
<dbReference type="Proteomes" id="UP001165079">
    <property type="component" value="Unassembled WGS sequence"/>
</dbReference>
<dbReference type="PANTHER" id="PTHR24567:SF74">
    <property type="entry name" value="HTH-TYPE TRANSCRIPTIONAL REGULATOR ARCR"/>
    <property type="match status" value="1"/>
</dbReference>
<dbReference type="InterPro" id="IPR000595">
    <property type="entry name" value="cNMP-bd_dom"/>
</dbReference>
<dbReference type="PROSITE" id="PS50042">
    <property type="entry name" value="CNMP_BINDING_3"/>
    <property type="match status" value="1"/>
</dbReference>
<dbReference type="InterPro" id="IPR050397">
    <property type="entry name" value="Env_Response_Regulators"/>
</dbReference>
<organism evidence="2 3">
    <name type="scientific">Actinorhabdospora filicis</name>
    <dbReference type="NCBI Taxonomy" id="1785913"/>
    <lineage>
        <taxon>Bacteria</taxon>
        <taxon>Bacillati</taxon>
        <taxon>Actinomycetota</taxon>
        <taxon>Actinomycetes</taxon>
        <taxon>Micromonosporales</taxon>
        <taxon>Micromonosporaceae</taxon>
        <taxon>Actinorhabdospora</taxon>
    </lineage>
</organism>
<dbReference type="EMBL" id="BSTX01000002">
    <property type="protein sequence ID" value="GLZ77922.1"/>
    <property type="molecule type" value="Genomic_DNA"/>
</dbReference>
<keyword evidence="3" id="KW-1185">Reference proteome</keyword>
<dbReference type="NCBIfam" id="NF041163">
    <property type="entry name" value="encap_f2b"/>
    <property type="match status" value="1"/>
</dbReference>
<name>A0A9W6SL48_9ACTN</name>
<dbReference type="SUPFAM" id="SSF51206">
    <property type="entry name" value="cAMP-binding domain-like"/>
    <property type="match status" value="1"/>
</dbReference>
<evidence type="ECO:0000259" key="1">
    <source>
        <dbReference type="PROSITE" id="PS50042"/>
    </source>
</evidence>
<dbReference type="GO" id="GO:0003700">
    <property type="term" value="F:DNA-binding transcription factor activity"/>
    <property type="evidence" value="ECO:0007669"/>
    <property type="project" value="TreeGrafter"/>
</dbReference>
<dbReference type="Gene3D" id="2.60.120.10">
    <property type="entry name" value="Jelly Rolls"/>
    <property type="match status" value="1"/>
</dbReference>
<evidence type="ECO:0000313" key="2">
    <source>
        <dbReference type="EMBL" id="GLZ77922.1"/>
    </source>
</evidence>
<dbReference type="RefSeq" id="WP_285663101.1">
    <property type="nucleotide sequence ID" value="NZ_BSTX01000002.1"/>
</dbReference>
<dbReference type="SMART" id="SM00100">
    <property type="entry name" value="cNMP"/>
    <property type="match status" value="1"/>
</dbReference>
<sequence length="469" mass="51747">MTISEPITDTENAQTSLSTRAARNLATTTKSAPQMQGITSRWLLRKLPWVEAQGGTYRVNRRLQITVGRGRVRFIQNGADDVRIVPVTLTELPSLRGFDDEELLTELASRFRPRSFAPGDVLIEEGTPIGEAYIIAHGRLNRYTTGKYGGENLLGVIADGDQLGDEALGQSDPLWTQTVRATTHGTAMVLPWAGFQEILARAPHLASHLDGYLTRMQRSASREGEATVEVAAGHEGEQALAGTFVDYELAPREYELSVAQTVLRVHTRVADLYNKPMSQFGEQLRLTVEELRERQEWEMVNNRDFGLLHNADYEQRISTHSGPPTPDDLDELLSMRRKTRLFLAHPKAIAAFFRECNKRGLYPSNVDDGGHSVPGWRGVPIYPCGKIPVTGGQTSSIIALRTGEDDQGVIGLHQTGIPDEYEPGLNVRFMGINDKAVISYLVSAYYSQAILVPDAVGVLENVDIAAARS</sequence>
<dbReference type="InterPro" id="IPR018490">
    <property type="entry name" value="cNMP-bd_dom_sf"/>
</dbReference>
<proteinExistence type="predicted"/>
<evidence type="ECO:0000313" key="3">
    <source>
        <dbReference type="Proteomes" id="UP001165079"/>
    </source>
</evidence>
<reference evidence="2" key="1">
    <citation type="submission" date="2023-03" db="EMBL/GenBank/DDBJ databases">
        <title>Actinorhabdospora filicis NBRC 111898.</title>
        <authorList>
            <person name="Ichikawa N."/>
            <person name="Sato H."/>
            <person name="Tonouchi N."/>
        </authorList>
    </citation>
    <scope>NUCLEOTIDE SEQUENCE</scope>
    <source>
        <strain evidence="2">NBRC 111898</strain>
    </source>
</reference>
<dbReference type="InterPro" id="IPR045641">
    <property type="entry name" value="SrpI-like"/>
</dbReference>
<dbReference type="Pfam" id="PF19307">
    <property type="entry name" value="SrpI-like"/>
    <property type="match status" value="1"/>
</dbReference>
<dbReference type="InterPro" id="IPR014710">
    <property type="entry name" value="RmlC-like_jellyroll"/>
</dbReference>
<comment type="caution">
    <text evidence="2">The sequence shown here is derived from an EMBL/GenBank/DDBJ whole genome shotgun (WGS) entry which is preliminary data.</text>
</comment>
<dbReference type="GO" id="GO:0005829">
    <property type="term" value="C:cytosol"/>
    <property type="evidence" value="ECO:0007669"/>
    <property type="project" value="TreeGrafter"/>
</dbReference>
<dbReference type="Pfam" id="PF00027">
    <property type="entry name" value="cNMP_binding"/>
    <property type="match status" value="1"/>
</dbReference>
<feature type="domain" description="Cyclic nucleotide-binding" evidence="1">
    <location>
        <begin position="100"/>
        <end position="199"/>
    </location>
</feature>
<dbReference type="CDD" id="cd00038">
    <property type="entry name" value="CAP_ED"/>
    <property type="match status" value="1"/>
</dbReference>
<gene>
    <name evidence="2" type="ORF">Afil01_27290</name>
</gene>
<dbReference type="AlphaFoldDB" id="A0A9W6SL48"/>
<protein>
    <submittedName>
        <fullName evidence="2">Crp/Fnr family transcriptional regulator</fullName>
    </submittedName>
</protein>